<dbReference type="PROSITE" id="PS51755">
    <property type="entry name" value="OMPR_PHOB"/>
    <property type="match status" value="1"/>
</dbReference>
<dbReference type="Gene3D" id="1.10.10.10">
    <property type="entry name" value="Winged helix-like DNA-binding domain superfamily/Winged helix DNA-binding domain"/>
    <property type="match status" value="1"/>
</dbReference>
<dbReference type="Pfam" id="PF00486">
    <property type="entry name" value="Trans_reg_C"/>
    <property type="match status" value="1"/>
</dbReference>
<dbReference type="InterPro" id="IPR036388">
    <property type="entry name" value="WH-like_DNA-bd_sf"/>
</dbReference>
<dbReference type="Proteomes" id="UP001595699">
    <property type="component" value="Unassembled WGS sequence"/>
</dbReference>
<dbReference type="CDD" id="cd15831">
    <property type="entry name" value="BTAD"/>
    <property type="match status" value="1"/>
</dbReference>
<accession>A0ABV7Y912</accession>
<protein>
    <submittedName>
        <fullName evidence="5">BTAD domain-containing putative transcriptional regulator</fullName>
    </submittedName>
</protein>
<keyword evidence="2 3" id="KW-0238">DNA-binding</keyword>
<organism evidence="5 6">
    <name type="scientific">Tenggerimyces flavus</name>
    <dbReference type="NCBI Taxonomy" id="1708749"/>
    <lineage>
        <taxon>Bacteria</taxon>
        <taxon>Bacillati</taxon>
        <taxon>Actinomycetota</taxon>
        <taxon>Actinomycetes</taxon>
        <taxon>Propionibacteriales</taxon>
        <taxon>Nocardioidaceae</taxon>
        <taxon>Tenggerimyces</taxon>
    </lineage>
</organism>
<dbReference type="Pfam" id="PF03704">
    <property type="entry name" value="BTAD"/>
    <property type="match status" value="1"/>
</dbReference>
<feature type="DNA-binding region" description="OmpR/PhoB-type" evidence="3">
    <location>
        <begin position="1"/>
        <end position="88"/>
    </location>
</feature>
<dbReference type="SUPFAM" id="SSF46894">
    <property type="entry name" value="C-terminal effector domain of the bipartite response regulators"/>
    <property type="match status" value="1"/>
</dbReference>
<keyword evidence="6" id="KW-1185">Reference proteome</keyword>
<dbReference type="SMART" id="SM00862">
    <property type="entry name" value="Trans_reg_C"/>
    <property type="match status" value="1"/>
</dbReference>
<evidence type="ECO:0000256" key="2">
    <source>
        <dbReference type="ARBA" id="ARBA00023125"/>
    </source>
</evidence>
<dbReference type="InterPro" id="IPR049945">
    <property type="entry name" value="AAA_22"/>
</dbReference>
<dbReference type="Gene3D" id="3.40.50.300">
    <property type="entry name" value="P-loop containing nucleotide triphosphate hydrolases"/>
    <property type="match status" value="1"/>
</dbReference>
<dbReference type="InterPro" id="IPR058852">
    <property type="entry name" value="HTH_77"/>
</dbReference>
<dbReference type="EMBL" id="JBHRZH010000006">
    <property type="protein sequence ID" value="MFC3760658.1"/>
    <property type="molecule type" value="Genomic_DNA"/>
</dbReference>
<reference evidence="6" key="1">
    <citation type="journal article" date="2019" name="Int. J. Syst. Evol. Microbiol.">
        <title>The Global Catalogue of Microorganisms (GCM) 10K type strain sequencing project: providing services to taxonomists for standard genome sequencing and annotation.</title>
        <authorList>
            <consortium name="The Broad Institute Genomics Platform"/>
            <consortium name="The Broad Institute Genome Sequencing Center for Infectious Disease"/>
            <person name="Wu L."/>
            <person name="Ma J."/>
        </authorList>
    </citation>
    <scope>NUCLEOTIDE SEQUENCE [LARGE SCALE GENOMIC DNA]</scope>
    <source>
        <strain evidence="6">CGMCC 4.7241</strain>
    </source>
</reference>
<dbReference type="InterPro" id="IPR005158">
    <property type="entry name" value="BTAD"/>
</dbReference>
<dbReference type="Pfam" id="PF25872">
    <property type="entry name" value="HTH_77"/>
    <property type="match status" value="1"/>
</dbReference>
<evidence type="ECO:0000313" key="6">
    <source>
        <dbReference type="Proteomes" id="UP001595699"/>
    </source>
</evidence>
<comment type="similarity">
    <text evidence="1">Belongs to the AfsR/DnrI/RedD regulatory family.</text>
</comment>
<evidence type="ECO:0000256" key="3">
    <source>
        <dbReference type="PROSITE-ProRule" id="PRU01091"/>
    </source>
</evidence>
<evidence type="ECO:0000259" key="4">
    <source>
        <dbReference type="PROSITE" id="PS51755"/>
    </source>
</evidence>
<feature type="domain" description="OmpR/PhoB-type" evidence="4">
    <location>
        <begin position="1"/>
        <end position="88"/>
    </location>
</feature>
<dbReference type="Gene3D" id="1.25.40.10">
    <property type="entry name" value="Tetratricopeptide repeat domain"/>
    <property type="match status" value="2"/>
</dbReference>
<dbReference type="InterPro" id="IPR011990">
    <property type="entry name" value="TPR-like_helical_dom_sf"/>
</dbReference>
<dbReference type="PRINTS" id="PR00364">
    <property type="entry name" value="DISEASERSIST"/>
</dbReference>
<name>A0ABV7Y912_9ACTN</name>
<dbReference type="SUPFAM" id="SSF52540">
    <property type="entry name" value="P-loop containing nucleoside triphosphate hydrolases"/>
    <property type="match status" value="1"/>
</dbReference>
<dbReference type="Pfam" id="PF13401">
    <property type="entry name" value="AAA_22"/>
    <property type="match status" value="1"/>
</dbReference>
<gene>
    <name evidence="5" type="ORF">ACFOUW_07400</name>
</gene>
<dbReference type="SMART" id="SM01043">
    <property type="entry name" value="BTAD"/>
    <property type="match status" value="1"/>
</dbReference>
<proteinExistence type="inferred from homology"/>
<dbReference type="InterPro" id="IPR027417">
    <property type="entry name" value="P-loop_NTPase"/>
</dbReference>
<dbReference type="InterPro" id="IPR016032">
    <property type="entry name" value="Sig_transdc_resp-reg_C-effctor"/>
</dbReference>
<dbReference type="PANTHER" id="PTHR47691">
    <property type="entry name" value="REGULATOR-RELATED"/>
    <property type="match status" value="1"/>
</dbReference>
<dbReference type="SUPFAM" id="SSF48452">
    <property type="entry name" value="TPR-like"/>
    <property type="match status" value="3"/>
</dbReference>
<dbReference type="RefSeq" id="WP_205116888.1">
    <property type="nucleotide sequence ID" value="NZ_JAFBCM010000001.1"/>
</dbReference>
<evidence type="ECO:0000256" key="1">
    <source>
        <dbReference type="ARBA" id="ARBA00005820"/>
    </source>
</evidence>
<dbReference type="PANTHER" id="PTHR47691:SF3">
    <property type="entry name" value="HTH-TYPE TRANSCRIPTIONAL REGULATOR RV0890C-RELATED"/>
    <property type="match status" value="1"/>
</dbReference>
<dbReference type="InterPro" id="IPR001867">
    <property type="entry name" value="OmpR/PhoB-type_DNA-bd"/>
</dbReference>
<comment type="caution">
    <text evidence="5">The sequence shown here is derived from an EMBL/GenBank/DDBJ whole genome shotgun (WGS) entry which is preliminary data.</text>
</comment>
<evidence type="ECO:0000313" key="5">
    <source>
        <dbReference type="EMBL" id="MFC3760658.1"/>
    </source>
</evidence>
<sequence>MRIDVLGPLAVRDEEGRPVEVGGTRLRALLVLLALQPGRLVTTEALIDGLWGDDPPGGATNALQSLVSRLRRAGIPVESKPAGYLLPIMPDDVDACRFEALVAAGRYDDAEREWRGEALADVLDAPFATAVATRLEDRRLDVAEHRALDLGELERLAAKHPLRETLHAKLVKALSAAGRQADALAAYERIRRALADELGVDPSPALAAVHLAVLRHDPSVAPPTPALTRTNLRASLTSFVGRETELERVGALLDETRLVTVFGPGGAGKTRFATELAGRRQADSPDGSWLVELAPVTNEDDLLQAVLSAMGIREAVLLESSTLEPRPLKARAEVARLVDAFATKRALLILDNCEHLVTAAARLAETLLASCPQLRILATSREPLTILGENVYPLPPLSWPTTSSDPTEALGHSAVRLFVDRAVAVRPDFALDEANLKAVLEICARLDGMPLAIELAAARLRSLAPAQIAARLDDRFRLLTGGSRTALPRHQTLRAVVEWSWDLLDEPERVLARRLSVFPAGATLESAELVCAAPDQDVLPILAALVDKAILVGTTDTGSEEMRYRMLETIRAYGAEQLAEAGELADVRGRHAVYFGDLIETADAHLRTREQLTWLARVRRDYGNVVAALRWALDTEDGDLAVRFGASMMWFWFIEGNRAESMALIDEIVTLPVTSHPEARASVLAFHGMMMLSADRFEEGRAIIGKAIADSRALDMTQYPLMLFLEGIVSVFDRDRNKARDTLTGLVDRYGGWERALALTFLGFVEGNEGNPDLSAAYLRRGFEAFAEVGDRWGMAAVRRAEAGDLSAVGDHEGAIAAYDEALQLVHDLNSVDDVAHMMSEMGLERARMGDLARGRAELEEALRFAEEFGQSEARHVALCGLAEVEMKSNDIPRARALLHRAFSELHQSERQSAGPPQAKALVLVGLATADVLERDAPMAAQRAREALQHGMVAFDMPVVSIAARIDAAVALLEGSPERAATLLGLAEAVRGGPLVDDNVLQTAARAREALGDEAYERAFATGRSQSRDDALASILPTE</sequence>